<dbReference type="EMBL" id="SMKQ01000001">
    <property type="protein sequence ID" value="TDD57231.1"/>
    <property type="molecule type" value="Genomic_DNA"/>
</dbReference>
<dbReference type="OrthoDB" id="4453346at2"/>
<sequence>MDWTVARTVAHISECLLWYSADLVAGDRELSTMDMRVRTESDPAGLITTLGSFAAVLASVVDGSPSGARGWHPHGLADAWHCAPLAEWDGVVPA</sequence>
<comment type="caution">
    <text evidence="1">The sequence shown here is derived from an EMBL/GenBank/DDBJ whole genome shotgun (WGS) entry which is preliminary data.</text>
</comment>
<accession>A0A4R4ZFA6</accession>
<evidence type="ECO:0000313" key="2">
    <source>
        <dbReference type="Proteomes" id="UP000295302"/>
    </source>
</evidence>
<reference evidence="1 2" key="1">
    <citation type="submission" date="2019-03" db="EMBL/GenBank/DDBJ databases">
        <title>Draft genome sequences of novel Actinobacteria.</title>
        <authorList>
            <person name="Sahin N."/>
            <person name="Ay H."/>
            <person name="Saygin H."/>
        </authorList>
    </citation>
    <scope>NUCLEOTIDE SEQUENCE [LARGE SCALE GENOMIC DNA]</scope>
    <source>
        <strain evidence="1 2">CH32</strain>
    </source>
</reference>
<evidence type="ECO:0000313" key="1">
    <source>
        <dbReference type="EMBL" id="TDD57231.1"/>
    </source>
</evidence>
<dbReference type="AlphaFoldDB" id="A0A4R4ZFA6"/>
<gene>
    <name evidence="1" type="ORF">E1286_00465</name>
</gene>
<organism evidence="1 2">
    <name type="scientific">Nonomuraea terrae</name>
    <dbReference type="NCBI Taxonomy" id="2530383"/>
    <lineage>
        <taxon>Bacteria</taxon>
        <taxon>Bacillati</taxon>
        <taxon>Actinomycetota</taxon>
        <taxon>Actinomycetes</taxon>
        <taxon>Streptosporangiales</taxon>
        <taxon>Streptosporangiaceae</taxon>
        <taxon>Nonomuraea</taxon>
    </lineage>
</organism>
<evidence type="ECO:0008006" key="3">
    <source>
        <dbReference type="Google" id="ProtNLM"/>
    </source>
</evidence>
<protein>
    <recommendedName>
        <fullName evidence="3">Mycothiol-dependent maleylpyruvate isomerase metal-binding domain-containing protein</fullName>
    </recommendedName>
</protein>
<name>A0A4R4ZFA6_9ACTN</name>
<keyword evidence="2" id="KW-1185">Reference proteome</keyword>
<dbReference type="RefSeq" id="WP_132608000.1">
    <property type="nucleotide sequence ID" value="NZ_SMKQ01000001.1"/>
</dbReference>
<dbReference type="Proteomes" id="UP000295302">
    <property type="component" value="Unassembled WGS sequence"/>
</dbReference>
<proteinExistence type="predicted"/>